<accession>A0A8S4MXX9</accession>
<proteinExistence type="predicted"/>
<dbReference type="EMBL" id="CAIIXF020000001">
    <property type="protein sequence ID" value="CAH1773049.1"/>
    <property type="molecule type" value="Genomic_DNA"/>
</dbReference>
<evidence type="ECO:0000256" key="1">
    <source>
        <dbReference type="SAM" id="MobiDB-lite"/>
    </source>
</evidence>
<evidence type="ECO:0000313" key="3">
    <source>
        <dbReference type="EMBL" id="CAH1773049.1"/>
    </source>
</evidence>
<name>A0A8S4MXX9_OWEFU</name>
<feature type="region of interest" description="Disordered" evidence="1">
    <location>
        <begin position="98"/>
        <end position="121"/>
    </location>
</feature>
<feature type="transmembrane region" description="Helical" evidence="2">
    <location>
        <begin position="7"/>
        <end position="28"/>
    </location>
</feature>
<evidence type="ECO:0000313" key="4">
    <source>
        <dbReference type="Proteomes" id="UP000749559"/>
    </source>
</evidence>
<gene>
    <name evidence="3" type="ORF">OFUS_LOCUS698</name>
</gene>
<reference evidence="3" key="1">
    <citation type="submission" date="2022-03" db="EMBL/GenBank/DDBJ databases">
        <authorList>
            <person name="Martin C."/>
        </authorList>
    </citation>
    <scope>NUCLEOTIDE SEQUENCE</scope>
</reference>
<feature type="transmembrane region" description="Helical" evidence="2">
    <location>
        <begin position="48"/>
        <end position="69"/>
    </location>
</feature>
<protein>
    <submittedName>
        <fullName evidence="3">Uncharacterized protein</fullName>
    </submittedName>
</protein>
<keyword evidence="4" id="KW-1185">Reference proteome</keyword>
<sequence length="121" mass="13534">MDGWMKAVAIFSILQILILIIDFIKGYFHLGVSGSSIYLVESDAHLGLAVGYIVTVLFMLLTGVIYALYRLEKKEQTRRHMEKVCFVTECSSSDTEKSHRIQIDDASTPNSNVKNNGVFAT</sequence>
<keyword evidence="2" id="KW-0812">Transmembrane</keyword>
<feature type="compositionally biased region" description="Polar residues" evidence="1">
    <location>
        <begin position="105"/>
        <end position="115"/>
    </location>
</feature>
<evidence type="ECO:0000256" key="2">
    <source>
        <dbReference type="SAM" id="Phobius"/>
    </source>
</evidence>
<organism evidence="3 4">
    <name type="scientific">Owenia fusiformis</name>
    <name type="common">Polychaete worm</name>
    <dbReference type="NCBI Taxonomy" id="6347"/>
    <lineage>
        <taxon>Eukaryota</taxon>
        <taxon>Metazoa</taxon>
        <taxon>Spiralia</taxon>
        <taxon>Lophotrochozoa</taxon>
        <taxon>Annelida</taxon>
        <taxon>Polychaeta</taxon>
        <taxon>Sedentaria</taxon>
        <taxon>Canalipalpata</taxon>
        <taxon>Sabellida</taxon>
        <taxon>Oweniida</taxon>
        <taxon>Oweniidae</taxon>
        <taxon>Owenia</taxon>
    </lineage>
</organism>
<dbReference type="Proteomes" id="UP000749559">
    <property type="component" value="Unassembled WGS sequence"/>
</dbReference>
<keyword evidence="2" id="KW-1133">Transmembrane helix</keyword>
<keyword evidence="2" id="KW-0472">Membrane</keyword>
<comment type="caution">
    <text evidence="3">The sequence shown here is derived from an EMBL/GenBank/DDBJ whole genome shotgun (WGS) entry which is preliminary data.</text>
</comment>
<dbReference type="AlphaFoldDB" id="A0A8S4MXX9"/>